<keyword evidence="2" id="KW-1185">Reference proteome</keyword>
<name>A0ABW7HJT0_9BURK</name>
<dbReference type="EMBL" id="JBIGIC010000019">
    <property type="protein sequence ID" value="MFG6490178.1"/>
    <property type="molecule type" value="Genomic_DNA"/>
</dbReference>
<gene>
    <name evidence="1" type="ORF">ACG04R_26135</name>
</gene>
<evidence type="ECO:0000313" key="1">
    <source>
        <dbReference type="EMBL" id="MFG6490178.1"/>
    </source>
</evidence>
<accession>A0ABW7HJT0</accession>
<dbReference type="RefSeq" id="WP_394416987.1">
    <property type="nucleotide sequence ID" value="NZ_JBIGIC010000019.1"/>
</dbReference>
<proteinExistence type="predicted"/>
<dbReference type="Proteomes" id="UP001606134">
    <property type="component" value="Unassembled WGS sequence"/>
</dbReference>
<comment type="caution">
    <text evidence="1">The sequence shown here is derived from an EMBL/GenBank/DDBJ whole genome shotgun (WGS) entry which is preliminary data.</text>
</comment>
<organism evidence="1 2">
    <name type="scientific">Pelomonas candidula</name>
    <dbReference type="NCBI Taxonomy" id="3299025"/>
    <lineage>
        <taxon>Bacteria</taxon>
        <taxon>Pseudomonadati</taxon>
        <taxon>Pseudomonadota</taxon>
        <taxon>Betaproteobacteria</taxon>
        <taxon>Burkholderiales</taxon>
        <taxon>Sphaerotilaceae</taxon>
        <taxon>Roseateles</taxon>
    </lineage>
</organism>
<protein>
    <submittedName>
        <fullName evidence="1">Uncharacterized protein</fullName>
    </submittedName>
</protein>
<evidence type="ECO:0000313" key="2">
    <source>
        <dbReference type="Proteomes" id="UP001606134"/>
    </source>
</evidence>
<sequence length="86" mass="9248">MDIDLAKNVFALHGVNEPGKAESIRPAVASSRGHSALHRWPHINANGALRLTPPADGLRDLLPWRHKPRRKLVATPPAAGSRIAGP</sequence>
<reference evidence="1 2" key="1">
    <citation type="submission" date="2024-08" db="EMBL/GenBank/DDBJ databases">
        <authorList>
            <person name="Lu H."/>
        </authorList>
    </citation>
    <scope>NUCLEOTIDE SEQUENCE [LARGE SCALE GENOMIC DNA]</scope>
    <source>
        <strain evidence="1 2">BYS78W</strain>
    </source>
</reference>